<evidence type="ECO:0000256" key="1">
    <source>
        <dbReference type="SAM" id="MobiDB-lite"/>
    </source>
</evidence>
<reference evidence="2" key="1">
    <citation type="submission" date="2012-01" db="EMBL/GenBank/DDBJ databases">
        <title>The Genome Sequence of Treponema denticola H-22.</title>
        <authorList>
            <consortium name="The Broad Institute Genome Sequencing Platform"/>
            <person name="Earl A."/>
            <person name="Ward D."/>
            <person name="Feldgarden M."/>
            <person name="Gevers D."/>
            <person name="Blanton J.M."/>
            <person name="Fenno C.J."/>
            <person name="Baranova O.V."/>
            <person name="Mathney J."/>
            <person name="Dewhirst F.E."/>
            <person name="Izard J."/>
            <person name="Young S.K."/>
            <person name="Zeng Q."/>
            <person name="Gargeya S."/>
            <person name="Fitzgerald M."/>
            <person name="Haas B."/>
            <person name="Abouelleil A."/>
            <person name="Alvarado L."/>
            <person name="Arachchi H.M."/>
            <person name="Berlin A."/>
            <person name="Chapman S.B."/>
            <person name="Gearin G."/>
            <person name="Goldberg J."/>
            <person name="Griggs A."/>
            <person name="Gujja S."/>
            <person name="Hansen M."/>
            <person name="Heiman D."/>
            <person name="Howarth C."/>
            <person name="Larimer J."/>
            <person name="Lui A."/>
            <person name="MacDonald P.J.P."/>
            <person name="McCowen C."/>
            <person name="Montmayeur A."/>
            <person name="Murphy C."/>
            <person name="Neiman D."/>
            <person name="Pearson M."/>
            <person name="Priest M."/>
            <person name="Roberts A."/>
            <person name="Saif S."/>
            <person name="Shea T."/>
            <person name="Sisk P."/>
            <person name="Stolte C."/>
            <person name="Sykes S."/>
            <person name="Wortman J."/>
            <person name="Nusbaum C."/>
            <person name="Birren B."/>
        </authorList>
    </citation>
    <scope>NUCLEOTIDE SEQUENCE [LARGE SCALE GENOMIC DNA]</scope>
    <source>
        <strain evidence="2">H-22</strain>
    </source>
</reference>
<sequence length="272" mass="30105">MQKLKVRLFGLCFFSLFIFYSPALFSQDFNTLTRVQKRVVNIEAAVSEVDIFISAYDGDTIAYKAELSAGTKLSIVEHKKKLRFTEIKPANGKLFIYVPKDFLLESCRILASHSSIKVEGIKAVHFSVSGNFNRAEITGSRLKNSLIALSNGSLTFNNGIVTAADFCLNTSTAKIQIAEEKADCNLFVTKQKCEKFLYEGEAYTDKILALSPSKPKKFISMSASFSDIDLGFSAPLKEPAEKFDKYGVSEFGPKPSPNLVNNEANFLPKTGK</sequence>
<dbReference type="HOGENOM" id="CLU_1026504_0_0_12"/>
<proteinExistence type="predicted"/>
<accession>A0A0E2E5K8</accession>
<protein>
    <submittedName>
        <fullName evidence="2">Uncharacterized protein</fullName>
    </submittedName>
</protein>
<dbReference type="AlphaFoldDB" id="A0A0E2E5K8"/>
<evidence type="ECO:0000313" key="2">
    <source>
        <dbReference type="EMBL" id="EMB34256.1"/>
    </source>
</evidence>
<comment type="caution">
    <text evidence="2">The sequence shown here is derived from an EMBL/GenBank/DDBJ whole genome shotgun (WGS) entry which is preliminary data.</text>
</comment>
<feature type="region of interest" description="Disordered" evidence="1">
    <location>
        <begin position="253"/>
        <end position="272"/>
    </location>
</feature>
<organism evidence="2">
    <name type="scientific">Treponema denticola H-22</name>
    <dbReference type="NCBI Taxonomy" id="999432"/>
    <lineage>
        <taxon>Bacteria</taxon>
        <taxon>Pseudomonadati</taxon>
        <taxon>Spirochaetota</taxon>
        <taxon>Spirochaetia</taxon>
        <taxon>Spirochaetales</taxon>
        <taxon>Treponemataceae</taxon>
        <taxon>Treponema</taxon>
    </lineage>
</organism>
<dbReference type="Proteomes" id="UP000011705">
    <property type="component" value="Chromosome"/>
</dbReference>
<dbReference type="PATRIC" id="fig|999432.5.peg.1045"/>
<dbReference type="RefSeq" id="WP_002683936.1">
    <property type="nucleotide sequence ID" value="NZ_CM001795.1"/>
</dbReference>
<name>A0A0E2E5K8_TREDN</name>
<gene>
    <name evidence="2" type="ORF">HMPREF9726_01005</name>
</gene>
<dbReference type="EMBL" id="AGDV01000009">
    <property type="protein sequence ID" value="EMB34256.1"/>
    <property type="molecule type" value="Genomic_DNA"/>
</dbReference>